<evidence type="ECO:0000256" key="1">
    <source>
        <dbReference type="ARBA" id="ARBA00004170"/>
    </source>
</evidence>
<evidence type="ECO:0000256" key="7">
    <source>
        <dbReference type="ARBA" id="ARBA00023139"/>
    </source>
</evidence>
<evidence type="ECO:0000313" key="12">
    <source>
        <dbReference type="EMBL" id="KAG2180624.1"/>
    </source>
</evidence>
<dbReference type="PANTHER" id="PTHR28189:SF1">
    <property type="entry name" value="GUANINE NUCLEOTIDE-BINDING PROTEIN SUBUNIT GAMMA"/>
    <property type="match status" value="1"/>
</dbReference>
<dbReference type="PROSITE" id="PS50058">
    <property type="entry name" value="G_PROTEIN_GAMMA"/>
    <property type="match status" value="1"/>
</dbReference>
<dbReference type="GO" id="GO:0005834">
    <property type="term" value="C:heterotrimeric G-protein complex"/>
    <property type="evidence" value="ECO:0007669"/>
    <property type="project" value="TreeGrafter"/>
</dbReference>
<evidence type="ECO:0000256" key="2">
    <source>
        <dbReference type="ARBA" id="ARBA00007431"/>
    </source>
</evidence>
<evidence type="ECO:0000256" key="5">
    <source>
        <dbReference type="ARBA" id="ARBA00022481"/>
    </source>
</evidence>
<keyword evidence="13" id="KW-1185">Reference proteome</keyword>
<comment type="subcellular location">
    <subcellularLocation>
        <location evidence="1">Membrane</location>
        <topology evidence="1">Peripheral membrane protein</topology>
    </subcellularLocation>
</comment>
<dbReference type="GO" id="GO:0000750">
    <property type="term" value="P:pheromone-dependent signal transduction involved in conjugation with cellular fusion"/>
    <property type="evidence" value="ECO:0007669"/>
    <property type="project" value="InterPro"/>
</dbReference>
<keyword evidence="10" id="KW-0636">Prenylation</keyword>
<evidence type="ECO:0000313" key="13">
    <source>
        <dbReference type="Proteomes" id="UP000612746"/>
    </source>
</evidence>
<evidence type="ECO:0000256" key="10">
    <source>
        <dbReference type="ARBA" id="ARBA00023289"/>
    </source>
</evidence>
<dbReference type="OrthoDB" id="19232at2759"/>
<gene>
    <name evidence="12" type="ORF">INT44_003631</name>
</gene>
<feature type="domain" description="G protein gamma" evidence="11">
    <location>
        <begin position="12"/>
        <end position="87"/>
    </location>
</feature>
<dbReference type="FunFam" id="4.10.260.10:FF:000003">
    <property type="entry name" value="G-protein complex gamma subunit Ste18/GpgA"/>
    <property type="match status" value="1"/>
</dbReference>
<dbReference type="GO" id="GO:0031681">
    <property type="term" value="F:G-protein beta-subunit binding"/>
    <property type="evidence" value="ECO:0007669"/>
    <property type="project" value="InterPro"/>
</dbReference>
<dbReference type="GO" id="GO:0007186">
    <property type="term" value="P:G protein-coupled receptor signaling pathway"/>
    <property type="evidence" value="ECO:0007669"/>
    <property type="project" value="InterPro"/>
</dbReference>
<evidence type="ECO:0000256" key="4">
    <source>
        <dbReference type="ARBA" id="ARBA00016111"/>
    </source>
</evidence>
<sequence>MSGYARSPQARRTQNLSENKLKRIVEYNTRLKEQLDTPRIKVSEASQELISFCQGSRDPLVPSVWGPVDKREDPFAPVASGGCCTVM</sequence>
<protein>
    <recommendedName>
        <fullName evidence="4">Guanine nucleotide-binding protein subunit gamma</fullName>
    </recommendedName>
</protein>
<dbReference type="EMBL" id="JAEPRA010000009">
    <property type="protein sequence ID" value="KAG2180624.1"/>
    <property type="molecule type" value="Genomic_DNA"/>
</dbReference>
<keyword evidence="8" id="KW-0807">Transducer</keyword>
<keyword evidence="5" id="KW-0488">Methylation</keyword>
<evidence type="ECO:0000256" key="6">
    <source>
        <dbReference type="ARBA" id="ARBA00023136"/>
    </source>
</evidence>
<dbReference type="InterPro" id="IPR041848">
    <property type="entry name" value="Ste18_fungal"/>
</dbReference>
<keyword evidence="9" id="KW-0449">Lipoprotein</keyword>
<comment type="subunit">
    <text evidence="3">G proteins are composed of 3 units, alpha, beta and gamma.</text>
</comment>
<dbReference type="AlphaFoldDB" id="A0A8H7UIU2"/>
<accession>A0A8H7UIU2</accession>
<dbReference type="InterPro" id="IPR036284">
    <property type="entry name" value="GGL_sf"/>
</dbReference>
<dbReference type="InterPro" id="IPR015898">
    <property type="entry name" value="G-protein_gamma-like_dom"/>
</dbReference>
<dbReference type="SUPFAM" id="SSF48670">
    <property type="entry name" value="Transducin (heterotrimeric G protein), gamma chain"/>
    <property type="match status" value="1"/>
</dbReference>
<evidence type="ECO:0000256" key="9">
    <source>
        <dbReference type="ARBA" id="ARBA00023288"/>
    </source>
</evidence>
<evidence type="ECO:0000259" key="11">
    <source>
        <dbReference type="PROSITE" id="PS50058"/>
    </source>
</evidence>
<dbReference type="PANTHER" id="PTHR28189">
    <property type="entry name" value="GUANINE NUCLEOTIDE-BINDING PROTEIN SUBUNIT GAMMA"/>
    <property type="match status" value="1"/>
</dbReference>
<organism evidence="12 13">
    <name type="scientific">Umbelopsis vinacea</name>
    <dbReference type="NCBI Taxonomy" id="44442"/>
    <lineage>
        <taxon>Eukaryota</taxon>
        <taxon>Fungi</taxon>
        <taxon>Fungi incertae sedis</taxon>
        <taxon>Mucoromycota</taxon>
        <taxon>Mucoromycotina</taxon>
        <taxon>Umbelopsidomycetes</taxon>
        <taxon>Umbelopsidales</taxon>
        <taxon>Umbelopsidaceae</taxon>
        <taxon>Umbelopsis</taxon>
    </lineage>
</organism>
<evidence type="ECO:0000256" key="3">
    <source>
        <dbReference type="ARBA" id="ARBA00011581"/>
    </source>
</evidence>
<dbReference type="Gene3D" id="4.10.260.10">
    <property type="entry name" value="Transducin (heterotrimeric G protein), gamma chain"/>
    <property type="match status" value="1"/>
</dbReference>
<comment type="caution">
    <text evidence="12">The sequence shown here is derived from an EMBL/GenBank/DDBJ whole genome shotgun (WGS) entry which is preliminary data.</text>
</comment>
<dbReference type="SMART" id="SM00224">
    <property type="entry name" value="GGL"/>
    <property type="match status" value="1"/>
</dbReference>
<keyword evidence="7" id="KW-0564">Palmitate</keyword>
<proteinExistence type="inferred from homology"/>
<evidence type="ECO:0000256" key="8">
    <source>
        <dbReference type="ARBA" id="ARBA00023224"/>
    </source>
</evidence>
<dbReference type="Proteomes" id="UP000612746">
    <property type="component" value="Unassembled WGS sequence"/>
</dbReference>
<keyword evidence="6" id="KW-0472">Membrane</keyword>
<dbReference type="SMART" id="SM01224">
    <property type="entry name" value="G_gamma"/>
    <property type="match status" value="1"/>
</dbReference>
<dbReference type="Pfam" id="PF00631">
    <property type="entry name" value="G-gamma"/>
    <property type="match status" value="1"/>
</dbReference>
<comment type="similarity">
    <text evidence="2">Belongs to the G protein gamma family.</text>
</comment>
<reference evidence="12" key="1">
    <citation type="submission" date="2020-12" db="EMBL/GenBank/DDBJ databases">
        <title>Metabolic potential, ecology and presence of endohyphal bacteria is reflected in genomic diversity of Mucoromycotina.</title>
        <authorList>
            <person name="Muszewska A."/>
            <person name="Okrasinska A."/>
            <person name="Steczkiewicz K."/>
            <person name="Drgas O."/>
            <person name="Orlowska M."/>
            <person name="Perlinska-Lenart U."/>
            <person name="Aleksandrzak-Piekarczyk T."/>
            <person name="Szatraj K."/>
            <person name="Zielenkiewicz U."/>
            <person name="Pilsyk S."/>
            <person name="Malc E."/>
            <person name="Mieczkowski P."/>
            <person name="Kruszewska J.S."/>
            <person name="Biernat P."/>
            <person name="Pawlowska J."/>
        </authorList>
    </citation>
    <scope>NUCLEOTIDE SEQUENCE</scope>
    <source>
        <strain evidence="12">WA0000051536</strain>
    </source>
</reference>
<name>A0A8H7UIU2_9FUNG</name>